<evidence type="ECO:0000256" key="1">
    <source>
        <dbReference type="SAM" id="SignalP"/>
    </source>
</evidence>
<keyword evidence="1" id="KW-0732">Signal</keyword>
<reference evidence="2 3" key="1">
    <citation type="submission" date="2016-10" db="EMBL/GenBank/DDBJ databases">
        <authorList>
            <person name="de Groot N.N."/>
        </authorList>
    </citation>
    <scope>NUCLEOTIDE SEQUENCE [LARGE SCALE GENOMIC DNA]</scope>
    <source>
        <strain evidence="2 3">DSM 16199</strain>
    </source>
</reference>
<dbReference type="Proteomes" id="UP000199550">
    <property type="component" value="Unassembled WGS sequence"/>
</dbReference>
<keyword evidence="3" id="KW-1185">Reference proteome</keyword>
<dbReference type="RefSeq" id="WP_090185944.1">
    <property type="nucleotide sequence ID" value="NZ_FOTF01000003.1"/>
</dbReference>
<dbReference type="STRING" id="195913.SAMN04488004_103226"/>
<sequence length="140" mass="15350">MDRRLFLSAAACTLFAPCAALAGDEIRLRDLYNKDQSFSDLALGLDGQSIDVSGFMAPPLKAETQFFVLTKRPLATCPFCETEAEWPDDIVAIYARRTITPIPFNVPIIATGTLALGTYTDPDLGFVSRVRLTDARFARA</sequence>
<dbReference type="EMBL" id="FOTF01000003">
    <property type="protein sequence ID" value="SFK88479.1"/>
    <property type="molecule type" value="Genomic_DNA"/>
</dbReference>
<proteinExistence type="predicted"/>
<evidence type="ECO:0000313" key="3">
    <source>
        <dbReference type="Proteomes" id="UP000199550"/>
    </source>
</evidence>
<evidence type="ECO:0000313" key="2">
    <source>
        <dbReference type="EMBL" id="SFK88479.1"/>
    </source>
</evidence>
<organism evidence="2 3">
    <name type="scientific">Loktanella salsilacus</name>
    <dbReference type="NCBI Taxonomy" id="195913"/>
    <lineage>
        <taxon>Bacteria</taxon>
        <taxon>Pseudomonadati</taxon>
        <taxon>Pseudomonadota</taxon>
        <taxon>Alphaproteobacteria</taxon>
        <taxon>Rhodobacterales</taxon>
        <taxon>Roseobacteraceae</taxon>
        <taxon>Loktanella</taxon>
    </lineage>
</organism>
<accession>A0A1I4D6M5</accession>
<feature type="chain" id="PRO_5011504592" evidence="1">
    <location>
        <begin position="23"/>
        <end position="140"/>
    </location>
</feature>
<feature type="signal peptide" evidence="1">
    <location>
        <begin position="1"/>
        <end position="22"/>
    </location>
</feature>
<protein>
    <submittedName>
        <fullName evidence="2">Uncharacterized protein</fullName>
    </submittedName>
</protein>
<dbReference type="OrthoDB" id="2583024at2"/>
<name>A0A1I4D6M5_9RHOB</name>
<dbReference type="AlphaFoldDB" id="A0A1I4D6M5"/>
<gene>
    <name evidence="2" type="ORF">SAMN04488004_103226</name>
</gene>